<dbReference type="Pfam" id="PF02826">
    <property type="entry name" value="2-Hacid_dh_C"/>
    <property type="match status" value="1"/>
</dbReference>
<keyword evidence="3" id="KW-0520">NAD</keyword>
<dbReference type="EMBL" id="ADZX01000286">
    <property type="protein sequence ID" value="EFK97272.1"/>
    <property type="molecule type" value="Genomic_DNA"/>
</dbReference>
<reference evidence="5" key="2">
    <citation type="journal article" date="2011" name="Microb. Ecol.">
        <title>Taxonomic and Functional Metagenomic Profiling of the Microbial Community in the Anoxic Sediment of a Sub-saline Shallow Lake (Laguna de Carrizo, Central Spain).</title>
        <authorList>
            <person name="Ferrer M."/>
            <person name="Guazzaroni M.E."/>
            <person name="Richter M."/>
            <person name="Garcia-Salamanca A."/>
            <person name="Yarza P."/>
            <person name="Suarez-Suarez A."/>
            <person name="Solano J."/>
            <person name="Alcaide M."/>
            <person name="van Dillewijn P."/>
            <person name="Molina-Henares M.A."/>
            <person name="Lopez-Cortes N."/>
            <person name="Al-Ramahi Y."/>
            <person name="Guerrero C."/>
            <person name="Acosta A."/>
            <person name="de Eugenio L.I."/>
            <person name="Martinez V."/>
            <person name="Marques S."/>
            <person name="Rojo F."/>
            <person name="Santero E."/>
            <person name="Genilloud O."/>
            <person name="Perez-Perez J."/>
            <person name="Rossello-Mora R."/>
            <person name="Ramos J.L."/>
        </authorList>
    </citation>
    <scope>NUCLEOTIDE SEQUENCE</scope>
</reference>
<feature type="domain" description="D-isomer specific 2-hydroxyacid dehydrogenase NAD-binding" evidence="4">
    <location>
        <begin position="1"/>
        <end position="79"/>
    </location>
</feature>
<dbReference type="AlphaFoldDB" id="D9PGP5"/>
<dbReference type="GO" id="GO:0051287">
    <property type="term" value="F:NAD binding"/>
    <property type="evidence" value="ECO:0007669"/>
    <property type="project" value="InterPro"/>
</dbReference>
<dbReference type="InterPro" id="IPR006140">
    <property type="entry name" value="D-isomer_DH_NAD-bd"/>
</dbReference>
<sequence>MEVIAFDKYPDKVFEKKENIKYVSFNDLLKKSDIISIHLPLLKSTKHFISKKEFQKMKDGVIILNTSRGAIIKTKDFLVIFKIKKKLLLLVLMFWKMKSV</sequence>
<comment type="caution">
    <text evidence="5">The sequence shown here is derived from an EMBL/GenBank/DDBJ whole genome shotgun (WGS) entry which is preliminary data.</text>
</comment>
<dbReference type="SUPFAM" id="SSF51735">
    <property type="entry name" value="NAD(P)-binding Rossmann-fold domains"/>
    <property type="match status" value="1"/>
</dbReference>
<gene>
    <name evidence="5" type="ORF">LDC_0692</name>
</gene>
<evidence type="ECO:0000256" key="2">
    <source>
        <dbReference type="ARBA" id="ARBA00023002"/>
    </source>
</evidence>
<accession>D9PGP5</accession>
<dbReference type="InterPro" id="IPR036291">
    <property type="entry name" value="NAD(P)-bd_dom_sf"/>
</dbReference>
<dbReference type="GO" id="GO:0008720">
    <property type="term" value="F:D-lactate dehydrogenase (NAD+) activity"/>
    <property type="evidence" value="ECO:0007669"/>
    <property type="project" value="TreeGrafter"/>
</dbReference>
<dbReference type="Gene3D" id="3.40.50.720">
    <property type="entry name" value="NAD(P)-binding Rossmann-like Domain"/>
    <property type="match status" value="1"/>
</dbReference>
<reference evidence="5" key="1">
    <citation type="submission" date="2010-07" db="EMBL/GenBank/DDBJ databases">
        <authorList>
            <consortium name="CONSOLIDER consortium CSD2007-00005"/>
            <person name="Guazzaroni M.-E."/>
            <person name="Richter M."/>
            <person name="Garcia-Salamanca A."/>
            <person name="Yarza P."/>
            <person name="Ferrer M."/>
        </authorList>
    </citation>
    <scope>NUCLEOTIDE SEQUENCE</scope>
</reference>
<evidence type="ECO:0000259" key="4">
    <source>
        <dbReference type="Pfam" id="PF02826"/>
    </source>
</evidence>
<comment type="similarity">
    <text evidence="1">Belongs to the D-isomer specific 2-hydroxyacid dehydrogenase family.</text>
</comment>
<organism evidence="5">
    <name type="scientific">sediment metagenome</name>
    <dbReference type="NCBI Taxonomy" id="749907"/>
    <lineage>
        <taxon>unclassified sequences</taxon>
        <taxon>metagenomes</taxon>
        <taxon>ecological metagenomes</taxon>
    </lineage>
</organism>
<dbReference type="EC" id="1.-.-.-" evidence="5"/>
<dbReference type="PANTHER" id="PTHR43026:SF1">
    <property type="entry name" value="2-HYDROXYACID DEHYDROGENASE HOMOLOG 1-RELATED"/>
    <property type="match status" value="1"/>
</dbReference>
<dbReference type="InterPro" id="IPR029753">
    <property type="entry name" value="D-isomer_DH_CS"/>
</dbReference>
<evidence type="ECO:0000256" key="3">
    <source>
        <dbReference type="ARBA" id="ARBA00023027"/>
    </source>
</evidence>
<evidence type="ECO:0000256" key="1">
    <source>
        <dbReference type="ARBA" id="ARBA00005854"/>
    </source>
</evidence>
<dbReference type="PANTHER" id="PTHR43026">
    <property type="entry name" value="2-HYDROXYACID DEHYDROGENASE HOMOLOG 1-RELATED"/>
    <property type="match status" value="1"/>
</dbReference>
<keyword evidence="2 5" id="KW-0560">Oxidoreductase</keyword>
<dbReference type="InterPro" id="IPR058205">
    <property type="entry name" value="D-LDH-like"/>
</dbReference>
<protein>
    <submittedName>
        <fullName evidence="5">Protein containing D-isomer specific 2-hydroxyacid dehydrogenase, NAD-binding domain</fullName>
        <ecNumber evidence="5">1.-.-.-</ecNumber>
    </submittedName>
</protein>
<proteinExistence type="inferred from homology"/>
<evidence type="ECO:0000313" key="5">
    <source>
        <dbReference type="EMBL" id="EFK97272.1"/>
    </source>
</evidence>
<name>D9PGP5_9ZZZZ</name>
<dbReference type="PROSITE" id="PS00670">
    <property type="entry name" value="D_2_HYDROXYACID_DH_2"/>
    <property type="match status" value="1"/>
</dbReference>